<evidence type="ECO:0000313" key="1">
    <source>
        <dbReference type="EMBL" id="MBW85706.1"/>
    </source>
</evidence>
<dbReference type="EMBL" id="GGEC01005223">
    <property type="protein sequence ID" value="MBW85706.1"/>
    <property type="molecule type" value="Transcribed_RNA"/>
</dbReference>
<name>A0A2P2IWV4_RHIMU</name>
<dbReference type="AlphaFoldDB" id="A0A2P2IWV4"/>
<sequence>METDSYFNSKRTIKVRKR</sequence>
<organism evidence="1">
    <name type="scientific">Rhizophora mucronata</name>
    <name type="common">Asiatic mangrove</name>
    <dbReference type="NCBI Taxonomy" id="61149"/>
    <lineage>
        <taxon>Eukaryota</taxon>
        <taxon>Viridiplantae</taxon>
        <taxon>Streptophyta</taxon>
        <taxon>Embryophyta</taxon>
        <taxon>Tracheophyta</taxon>
        <taxon>Spermatophyta</taxon>
        <taxon>Magnoliopsida</taxon>
        <taxon>eudicotyledons</taxon>
        <taxon>Gunneridae</taxon>
        <taxon>Pentapetalae</taxon>
        <taxon>rosids</taxon>
        <taxon>fabids</taxon>
        <taxon>Malpighiales</taxon>
        <taxon>Rhizophoraceae</taxon>
        <taxon>Rhizophora</taxon>
    </lineage>
</organism>
<reference evidence="1" key="1">
    <citation type="submission" date="2018-02" db="EMBL/GenBank/DDBJ databases">
        <title>Rhizophora mucronata_Transcriptome.</title>
        <authorList>
            <person name="Meera S.P."/>
            <person name="Sreeshan A."/>
            <person name="Augustine A."/>
        </authorList>
    </citation>
    <scope>NUCLEOTIDE SEQUENCE</scope>
    <source>
        <tissue evidence="1">Leaf</tissue>
    </source>
</reference>
<protein>
    <submittedName>
        <fullName evidence="1">Uncharacterized protein</fullName>
    </submittedName>
</protein>
<accession>A0A2P2IWV4</accession>
<proteinExistence type="predicted"/>